<accession>A0AAD5MN27</accession>
<name>A0AAD5MN27_PARTN</name>
<dbReference type="AlphaFoldDB" id="A0AAD5MN27"/>
<sequence length="86" mass="9861">MLYYLFADGAIFGGGRLRRLTKKPPICSPRECESRVRDDHCCLIVVTSDVLPTIRSDFGEVHKYIGKKKKLYKFMFSLLTECVPTT</sequence>
<dbReference type="Proteomes" id="UP001196413">
    <property type="component" value="Unassembled WGS sequence"/>
</dbReference>
<evidence type="ECO:0000313" key="1">
    <source>
        <dbReference type="EMBL" id="KAJ1358803.1"/>
    </source>
</evidence>
<comment type="caution">
    <text evidence="1">The sequence shown here is derived from an EMBL/GenBank/DDBJ whole genome shotgun (WGS) entry which is preliminary data.</text>
</comment>
<protein>
    <submittedName>
        <fullName evidence="1">Uncharacterized protein</fullName>
    </submittedName>
</protein>
<reference evidence="1" key="1">
    <citation type="submission" date="2021-06" db="EMBL/GenBank/DDBJ databases">
        <title>Parelaphostrongylus tenuis whole genome reference sequence.</title>
        <authorList>
            <person name="Garwood T.J."/>
            <person name="Larsen P.A."/>
            <person name="Fountain-Jones N.M."/>
            <person name="Garbe J.R."/>
            <person name="Macchietto M.G."/>
            <person name="Kania S.A."/>
            <person name="Gerhold R.W."/>
            <person name="Richards J.E."/>
            <person name="Wolf T.M."/>
        </authorList>
    </citation>
    <scope>NUCLEOTIDE SEQUENCE</scope>
    <source>
        <strain evidence="1">MNPRO001-30</strain>
        <tissue evidence="1">Meninges</tissue>
    </source>
</reference>
<proteinExistence type="predicted"/>
<dbReference type="EMBL" id="JAHQIW010003476">
    <property type="protein sequence ID" value="KAJ1358803.1"/>
    <property type="molecule type" value="Genomic_DNA"/>
</dbReference>
<keyword evidence="2" id="KW-1185">Reference proteome</keyword>
<organism evidence="1 2">
    <name type="scientific">Parelaphostrongylus tenuis</name>
    <name type="common">Meningeal worm</name>
    <dbReference type="NCBI Taxonomy" id="148309"/>
    <lineage>
        <taxon>Eukaryota</taxon>
        <taxon>Metazoa</taxon>
        <taxon>Ecdysozoa</taxon>
        <taxon>Nematoda</taxon>
        <taxon>Chromadorea</taxon>
        <taxon>Rhabditida</taxon>
        <taxon>Rhabditina</taxon>
        <taxon>Rhabditomorpha</taxon>
        <taxon>Strongyloidea</taxon>
        <taxon>Metastrongylidae</taxon>
        <taxon>Parelaphostrongylus</taxon>
    </lineage>
</organism>
<evidence type="ECO:0000313" key="2">
    <source>
        <dbReference type="Proteomes" id="UP001196413"/>
    </source>
</evidence>
<gene>
    <name evidence="1" type="ORF">KIN20_017325</name>
</gene>